<reference evidence="1 2" key="1">
    <citation type="submission" date="2018-07" db="EMBL/GenBank/DDBJ databases">
        <title>Genome sequencing of Moraxellaceae gen. HYN0046.</title>
        <authorList>
            <person name="Kim M."/>
            <person name="Yi H."/>
        </authorList>
    </citation>
    <scope>NUCLEOTIDE SEQUENCE [LARGE SCALE GENOMIC DNA]</scope>
    <source>
        <strain evidence="1 2">HYN0046</strain>
    </source>
</reference>
<gene>
    <name evidence="1" type="ORF">HYN46_00520</name>
</gene>
<evidence type="ECO:0000313" key="1">
    <source>
        <dbReference type="EMBL" id="AXI01513.1"/>
    </source>
</evidence>
<sequence>MRVVLLSMITLPVLAWAGLGGPVDPLQQNTLNPLIVTQRATSIAKSYSVHDLQDNIGGQIKEYTNAQGVVFAVTWRGPFKPDLRQLLGDYFSDYVAANDTTQTSSTPAKVVVVSEGRLRNFHGKAYVPALLPSDIALRDIQ</sequence>
<dbReference type="Pfam" id="PF11005">
    <property type="entry name" value="DUF2844"/>
    <property type="match status" value="1"/>
</dbReference>
<accession>A0A345P2K4</accession>
<evidence type="ECO:0000313" key="2">
    <source>
        <dbReference type="Proteomes" id="UP000253940"/>
    </source>
</evidence>
<name>A0A345P2K4_9GAMM</name>
<keyword evidence="2" id="KW-1185">Reference proteome</keyword>
<dbReference type="InterPro" id="IPR021267">
    <property type="entry name" value="DUF2844"/>
</dbReference>
<dbReference type="EMBL" id="CP031222">
    <property type="protein sequence ID" value="AXI01513.1"/>
    <property type="molecule type" value="Genomic_DNA"/>
</dbReference>
<protein>
    <submittedName>
        <fullName evidence="1">DUF2844 domain-containing protein</fullName>
    </submittedName>
</protein>
<dbReference type="OrthoDB" id="7561239at2"/>
<organism evidence="1 2">
    <name type="scientific">Aquirhabdus parva</name>
    <dbReference type="NCBI Taxonomy" id="2283318"/>
    <lineage>
        <taxon>Bacteria</taxon>
        <taxon>Pseudomonadati</taxon>
        <taxon>Pseudomonadota</taxon>
        <taxon>Gammaproteobacteria</taxon>
        <taxon>Moraxellales</taxon>
        <taxon>Moraxellaceae</taxon>
        <taxon>Aquirhabdus</taxon>
    </lineage>
</organism>
<dbReference type="KEGG" id="mbah:HYN46_00520"/>
<dbReference type="AlphaFoldDB" id="A0A345P2K4"/>
<dbReference type="Proteomes" id="UP000253940">
    <property type="component" value="Chromosome"/>
</dbReference>
<proteinExistence type="predicted"/>